<dbReference type="RefSeq" id="WP_380001479.1">
    <property type="nucleotide sequence ID" value="NZ_JBHSGN010000161.1"/>
</dbReference>
<keyword evidence="2" id="KW-1185">Reference proteome</keyword>
<dbReference type="Proteomes" id="UP001596023">
    <property type="component" value="Unassembled WGS sequence"/>
</dbReference>
<protein>
    <recommendedName>
        <fullName evidence="3">NurA domain-containing protein</fullName>
    </recommendedName>
</protein>
<organism evidence="1 2">
    <name type="scientific">Dysgonomonas termitidis</name>
    <dbReference type="NCBI Taxonomy" id="1516126"/>
    <lineage>
        <taxon>Bacteria</taxon>
        <taxon>Pseudomonadati</taxon>
        <taxon>Bacteroidota</taxon>
        <taxon>Bacteroidia</taxon>
        <taxon>Bacteroidales</taxon>
        <taxon>Dysgonomonadaceae</taxon>
        <taxon>Dysgonomonas</taxon>
    </lineage>
</organism>
<comment type="caution">
    <text evidence="1">The sequence shown here is derived from an EMBL/GenBank/DDBJ whole genome shotgun (WGS) entry which is preliminary data.</text>
</comment>
<accession>A0ABV9L4E9</accession>
<name>A0ABV9L4E9_9BACT</name>
<reference evidence="2" key="1">
    <citation type="journal article" date="2019" name="Int. J. Syst. Evol. Microbiol.">
        <title>The Global Catalogue of Microorganisms (GCM) 10K type strain sequencing project: providing services to taxonomists for standard genome sequencing and annotation.</title>
        <authorList>
            <consortium name="The Broad Institute Genomics Platform"/>
            <consortium name="The Broad Institute Genome Sequencing Center for Infectious Disease"/>
            <person name="Wu L."/>
            <person name="Ma J."/>
        </authorList>
    </citation>
    <scope>NUCLEOTIDE SEQUENCE [LARGE SCALE GENOMIC DNA]</scope>
    <source>
        <strain evidence="2">CCUG 66188</strain>
    </source>
</reference>
<sequence>MDKILSFIAKETNGKCYTSFKFCHDGVAVPSIAYEDKPGEKISLKEYGETDHSPNTRDMTKRAKQIEGSTPLFNFFLDGSRRTYKVDDIEYQKKIFPIVAGQIGVGCCQRIDKSTFCKTALEHNLVLSLPDYAHADGYKPELFFNSLAEKINQISSLTKYNLKFSKILPYISKGLQEGETFENRGIAKIQDEMIECEKKIVSQLTAKNLLNECSYLIKDGSLQYKPMKTGDYREISKIRNNYRCVIGVSKQFNPELLKDKNNKSNASTIAHLDLYHRTPAFMYEPGTQFGDVKFAIWYVRIRDTKYTNTPFSGILKVEKMLMTGSESKNGLETDEIDAITANIINERNPVCYGSDNRWANHLYPIYLTEKYIKSQYISDLHLLNLF</sequence>
<dbReference type="SUPFAM" id="SSF53098">
    <property type="entry name" value="Ribonuclease H-like"/>
    <property type="match status" value="1"/>
</dbReference>
<gene>
    <name evidence="1" type="ORF">ACFO6W_24520</name>
</gene>
<proteinExistence type="predicted"/>
<evidence type="ECO:0000313" key="1">
    <source>
        <dbReference type="EMBL" id="MFC4676851.1"/>
    </source>
</evidence>
<dbReference type="InterPro" id="IPR012337">
    <property type="entry name" value="RNaseH-like_sf"/>
</dbReference>
<dbReference type="EMBL" id="JBHSGN010000161">
    <property type="protein sequence ID" value="MFC4676851.1"/>
    <property type="molecule type" value="Genomic_DNA"/>
</dbReference>
<evidence type="ECO:0000313" key="2">
    <source>
        <dbReference type="Proteomes" id="UP001596023"/>
    </source>
</evidence>
<evidence type="ECO:0008006" key="3">
    <source>
        <dbReference type="Google" id="ProtNLM"/>
    </source>
</evidence>